<name>A0ABT8L2J3_9BACT</name>
<sequence>MKIGIIGAHSFLAQAIIKQLNRDLTHELILFGNYSEENDHQKYYRIPETSLDIDLLSGLDAIIYCAGAGVQSNKKYPKNIIYEVNAFEPIRIMNQLGETGYAGKFVSFGSYFEIGNYPHEQPLTEEKVLLSEYPVPNDYCLSKRVFSRFIQNESSVNFKYLHFILPNIYGYGENENRLIPYLAGSIKKGAELSLSSGIQVRQYLHVADIASVVAANLENDITGIFNLGSREIISVRQLVGEVIKISGEDVTPQFGAISQRDQGMKYLALDFEKASNALNFEPEISLQEGIKGYFIKVN</sequence>
<dbReference type="Gene3D" id="3.40.50.720">
    <property type="entry name" value="NAD(P)-binding Rossmann-like Domain"/>
    <property type="match status" value="1"/>
</dbReference>
<dbReference type="EMBL" id="JAUJEB010000001">
    <property type="protein sequence ID" value="MDN5211456.1"/>
    <property type="molecule type" value="Genomic_DNA"/>
</dbReference>
<evidence type="ECO:0000313" key="4">
    <source>
        <dbReference type="Proteomes" id="UP001172083"/>
    </source>
</evidence>
<dbReference type="SUPFAM" id="SSF51735">
    <property type="entry name" value="NAD(P)-binding Rossmann-fold domains"/>
    <property type="match status" value="1"/>
</dbReference>
<keyword evidence="4" id="KW-1185">Reference proteome</keyword>
<evidence type="ECO:0000313" key="3">
    <source>
        <dbReference type="EMBL" id="MDN5211456.1"/>
    </source>
</evidence>
<dbReference type="RefSeq" id="WP_346756789.1">
    <property type="nucleotide sequence ID" value="NZ_JAUJEB010000001.1"/>
</dbReference>
<proteinExistence type="inferred from homology"/>
<dbReference type="Pfam" id="PF01370">
    <property type="entry name" value="Epimerase"/>
    <property type="match status" value="1"/>
</dbReference>
<dbReference type="InterPro" id="IPR001509">
    <property type="entry name" value="Epimerase_deHydtase"/>
</dbReference>
<reference evidence="3" key="1">
    <citation type="submission" date="2023-06" db="EMBL/GenBank/DDBJ databases">
        <title>Genomic of Agaribacillus aureum.</title>
        <authorList>
            <person name="Wang G."/>
        </authorList>
    </citation>
    <scope>NUCLEOTIDE SEQUENCE</scope>
    <source>
        <strain evidence="3">BMA12</strain>
    </source>
</reference>
<dbReference type="PANTHER" id="PTHR43000">
    <property type="entry name" value="DTDP-D-GLUCOSE 4,6-DEHYDRATASE-RELATED"/>
    <property type="match status" value="1"/>
</dbReference>
<organism evidence="3 4">
    <name type="scientific">Agaribacillus aureus</name>
    <dbReference type="NCBI Taxonomy" id="3051825"/>
    <lineage>
        <taxon>Bacteria</taxon>
        <taxon>Pseudomonadati</taxon>
        <taxon>Bacteroidota</taxon>
        <taxon>Cytophagia</taxon>
        <taxon>Cytophagales</taxon>
        <taxon>Splendidivirgaceae</taxon>
        <taxon>Agaribacillus</taxon>
    </lineage>
</organism>
<evidence type="ECO:0000256" key="1">
    <source>
        <dbReference type="ARBA" id="ARBA00007637"/>
    </source>
</evidence>
<comment type="caution">
    <text evidence="3">The sequence shown here is derived from an EMBL/GenBank/DDBJ whole genome shotgun (WGS) entry which is preliminary data.</text>
</comment>
<evidence type="ECO:0000259" key="2">
    <source>
        <dbReference type="Pfam" id="PF01370"/>
    </source>
</evidence>
<feature type="domain" description="NAD-dependent epimerase/dehydratase" evidence="2">
    <location>
        <begin position="5"/>
        <end position="228"/>
    </location>
</feature>
<gene>
    <name evidence="3" type="ORF">QQ020_05320</name>
</gene>
<dbReference type="InterPro" id="IPR036291">
    <property type="entry name" value="NAD(P)-bd_dom_sf"/>
</dbReference>
<accession>A0ABT8L2J3</accession>
<dbReference type="Proteomes" id="UP001172083">
    <property type="component" value="Unassembled WGS sequence"/>
</dbReference>
<comment type="similarity">
    <text evidence="1">Belongs to the NAD(P)-dependent epimerase/dehydratase family.</text>
</comment>
<protein>
    <submittedName>
        <fullName evidence="3">NAD(P)-dependent oxidoreductase</fullName>
    </submittedName>
</protein>